<dbReference type="GO" id="GO:0005549">
    <property type="term" value="F:odorant binding"/>
    <property type="evidence" value="ECO:0007669"/>
    <property type="project" value="InterPro"/>
</dbReference>
<comment type="similarity">
    <text evidence="10">Belongs to the insect chemoreceptor superfamily. Heteromeric odorant receptor channel (TC 1.A.69) family.</text>
</comment>
<evidence type="ECO:0000256" key="3">
    <source>
        <dbReference type="ARBA" id="ARBA00022606"/>
    </source>
</evidence>
<keyword evidence="5 10" id="KW-0552">Olfaction</keyword>
<gene>
    <name evidence="11" type="primary">OR6</name>
</gene>
<dbReference type="EMBL" id="MH324839">
    <property type="protein sequence ID" value="QBB72938.1"/>
    <property type="molecule type" value="mRNA"/>
</dbReference>
<proteinExistence type="evidence at transcript level"/>
<dbReference type="InterPro" id="IPR004117">
    <property type="entry name" value="7tm6_olfct_rcpt"/>
</dbReference>
<evidence type="ECO:0000256" key="2">
    <source>
        <dbReference type="ARBA" id="ARBA00022475"/>
    </source>
</evidence>
<evidence type="ECO:0000256" key="9">
    <source>
        <dbReference type="ARBA" id="ARBA00023224"/>
    </source>
</evidence>
<comment type="caution">
    <text evidence="10">Lacks conserved residue(s) required for the propagation of feature annotation.</text>
</comment>
<evidence type="ECO:0000256" key="1">
    <source>
        <dbReference type="ARBA" id="ARBA00004651"/>
    </source>
</evidence>
<dbReference type="GO" id="GO:0007165">
    <property type="term" value="P:signal transduction"/>
    <property type="evidence" value="ECO:0007669"/>
    <property type="project" value="UniProtKB-KW"/>
</dbReference>
<sequence>MKSLRHRLLSFLARFEFFNSRMDMLKDKGKCVIFAGELPLKLAKLHPADRGASSIMYFLIIMVLVTIHVGLMYACLLENSRVDAIANILGLSNGGMQTIFKATAIFYQRKEFTKILKTMRYSFWPADAVDSATEEQIWTNSKKLLLLLSTQYVVPALYLIYIMIGPILKGSRYLPCAYCLLPNQTDESPIFEMVYAFQVITTVFLPLHIIGGNDNLYVTSCSICSAQFRLLRAAIRVVGSGHEGELIERLLRLPGVETPPSRGRSDKAKILLVICIKHHQNLLRFIDTLNRVFENGIFGQFVFSLAGIWANCYTLTIQTTIKGSVTTLAIYGSCLLQLLLFCAFSDDLSHLSADLANGAYESMWYQNGDPDVGRCLALVILRSQKAVCMNAYGLFELNHVSFMAVIRFSFSLYTFMSQVAT</sequence>
<dbReference type="PANTHER" id="PTHR21137:SF35">
    <property type="entry name" value="ODORANT RECEPTOR 19A-RELATED"/>
    <property type="match status" value="1"/>
</dbReference>
<dbReference type="Pfam" id="PF02949">
    <property type="entry name" value="7tm_6"/>
    <property type="match status" value="1"/>
</dbReference>
<keyword evidence="3 10" id="KW-0716">Sensory transduction</keyword>
<dbReference type="GO" id="GO:0005886">
    <property type="term" value="C:plasma membrane"/>
    <property type="evidence" value="ECO:0007669"/>
    <property type="project" value="UniProtKB-SubCell"/>
</dbReference>
<dbReference type="AlphaFoldDB" id="A0A411HQY7"/>
<dbReference type="SMR" id="A0A411HQY7"/>
<feature type="transmembrane region" description="Helical" evidence="10">
    <location>
        <begin position="54"/>
        <end position="73"/>
    </location>
</feature>
<protein>
    <recommendedName>
        <fullName evidence="10">Odorant receptor</fullName>
    </recommendedName>
</protein>
<keyword evidence="4 10" id="KW-0812">Transmembrane</keyword>
<keyword evidence="7 10" id="KW-0472">Membrane</keyword>
<accession>A0A411HQY7</accession>
<evidence type="ECO:0000256" key="10">
    <source>
        <dbReference type="RuleBase" id="RU351113"/>
    </source>
</evidence>
<evidence type="ECO:0000256" key="4">
    <source>
        <dbReference type="ARBA" id="ARBA00022692"/>
    </source>
</evidence>
<evidence type="ECO:0000256" key="6">
    <source>
        <dbReference type="ARBA" id="ARBA00022989"/>
    </source>
</evidence>
<feature type="transmembrane region" description="Helical" evidence="10">
    <location>
        <begin position="144"/>
        <end position="164"/>
    </location>
</feature>
<dbReference type="GO" id="GO:0004984">
    <property type="term" value="F:olfactory receptor activity"/>
    <property type="evidence" value="ECO:0007669"/>
    <property type="project" value="InterPro"/>
</dbReference>
<evidence type="ECO:0000313" key="11">
    <source>
        <dbReference type="EMBL" id="QBB72938.1"/>
    </source>
</evidence>
<reference evidence="11" key="1">
    <citation type="submission" date="2018-05" db="EMBL/GenBank/DDBJ databases">
        <title>Identification and expression analysis of candidate chemosensory receptors in the white-spotted flower chafer, Protaetia brevitarsis.</title>
        <authorList>
            <person name="Zhang T."/>
        </authorList>
    </citation>
    <scope>NUCLEOTIDE SEQUENCE</scope>
</reference>
<keyword evidence="6 10" id="KW-1133">Transmembrane helix</keyword>
<keyword evidence="2" id="KW-1003">Cell membrane</keyword>
<name>A0A411HQY7_PROBE</name>
<keyword evidence="9 10" id="KW-0807">Transducer</keyword>
<dbReference type="PANTHER" id="PTHR21137">
    <property type="entry name" value="ODORANT RECEPTOR"/>
    <property type="match status" value="1"/>
</dbReference>
<evidence type="ECO:0000256" key="7">
    <source>
        <dbReference type="ARBA" id="ARBA00023136"/>
    </source>
</evidence>
<evidence type="ECO:0000256" key="5">
    <source>
        <dbReference type="ARBA" id="ARBA00022725"/>
    </source>
</evidence>
<keyword evidence="8 10" id="KW-0675">Receptor</keyword>
<organism evidence="11">
    <name type="scientific">Protaetia brevitarsis</name>
    <name type="common">White-spotted flower chafer beetle</name>
    <name type="synonym">Liocola brevitarsis</name>
    <dbReference type="NCBI Taxonomy" id="348688"/>
    <lineage>
        <taxon>Eukaryota</taxon>
        <taxon>Metazoa</taxon>
        <taxon>Ecdysozoa</taxon>
        <taxon>Arthropoda</taxon>
        <taxon>Hexapoda</taxon>
        <taxon>Insecta</taxon>
        <taxon>Pterygota</taxon>
        <taxon>Neoptera</taxon>
        <taxon>Endopterygota</taxon>
        <taxon>Coleoptera</taxon>
        <taxon>Polyphaga</taxon>
        <taxon>Scarabaeiformia</taxon>
        <taxon>Scarabaeidae</taxon>
        <taxon>Cetoniinae</taxon>
        <taxon>Protaetia</taxon>
        <taxon>Liocola</taxon>
    </lineage>
</organism>
<comment type="subcellular location">
    <subcellularLocation>
        <location evidence="1 10">Cell membrane</location>
        <topology evidence="1 10">Multi-pass membrane protein</topology>
    </subcellularLocation>
</comment>
<evidence type="ECO:0000256" key="8">
    <source>
        <dbReference type="ARBA" id="ARBA00023170"/>
    </source>
</evidence>